<evidence type="ECO:0008006" key="3">
    <source>
        <dbReference type="Google" id="ProtNLM"/>
    </source>
</evidence>
<organism evidence="1 2">
    <name type="scientific">Roseomonas nitratireducens</name>
    <dbReference type="NCBI Taxonomy" id="2820810"/>
    <lineage>
        <taxon>Bacteria</taxon>
        <taxon>Pseudomonadati</taxon>
        <taxon>Pseudomonadota</taxon>
        <taxon>Alphaproteobacteria</taxon>
        <taxon>Acetobacterales</taxon>
        <taxon>Roseomonadaceae</taxon>
        <taxon>Roseomonas</taxon>
    </lineage>
</organism>
<accession>A0ABS4ARK4</accession>
<protein>
    <recommendedName>
        <fullName evidence="3">Flagellar assembly protein FliH/Type III secretion system HrpE domain-containing protein</fullName>
    </recommendedName>
</protein>
<evidence type="ECO:0000313" key="2">
    <source>
        <dbReference type="Proteomes" id="UP000680815"/>
    </source>
</evidence>
<name>A0ABS4ARK4_9PROT</name>
<evidence type="ECO:0000313" key="1">
    <source>
        <dbReference type="EMBL" id="MBP0463983.1"/>
    </source>
</evidence>
<gene>
    <name evidence="1" type="ORF">J5Y09_08680</name>
</gene>
<dbReference type="RefSeq" id="WP_209351350.1">
    <property type="nucleotide sequence ID" value="NZ_JAGIYZ010000006.1"/>
</dbReference>
<proteinExistence type="predicted"/>
<keyword evidence="2" id="KW-1185">Reference proteome</keyword>
<reference evidence="1 2" key="1">
    <citation type="submission" date="2021-03" db="EMBL/GenBank/DDBJ databases">
        <authorList>
            <person name="So Y."/>
        </authorList>
    </citation>
    <scope>NUCLEOTIDE SEQUENCE [LARGE SCALE GENOMIC DNA]</scope>
    <source>
        <strain evidence="1 2">PWR1</strain>
    </source>
</reference>
<comment type="caution">
    <text evidence="1">The sequence shown here is derived from an EMBL/GenBank/DDBJ whole genome shotgun (WGS) entry which is preliminary data.</text>
</comment>
<dbReference type="Proteomes" id="UP000680815">
    <property type="component" value="Unassembled WGS sequence"/>
</dbReference>
<dbReference type="EMBL" id="JAGIYZ010000006">
    <property type="protein sequence ID" value="MBP0463983.1"/>
    <property type="molecule type" value="Genomic_DNA"/>
</dbReference>
<sequence length="217" mass="21712">MADGFTRIAPDALAGAFTPTVLIAALDAARREAEAMPPPLPAGPDPDEIANLLAEARRAGHAEGRAEGMAAAAAAREAEVARAATLAAEALAAAQQEALRAAEETAIGLARLALSMMDAALPGLAADNGAAIAAAFARRIAPALQSMPEPRILVAPGFAEEVAALLGAPGLSVAEDPALAPGDARAEWRGGAATLDLAARRQDIARVLDAAGLGPKE</sequence>